<comment type="subcellular location">
    <subcellularLocation>
        <location evidence="6">Cell membrane</location>
        <topology evidence="6">Multi-pass membrane protein</topology>
    </subcellularLocation>
    <subcellularLocation>
        <location evidence="1">Membrane</location>
        <topology evidence="1">Multi-pass membrane protein</topology>
    </subcellularLocation>
</comment>
<dbReference type="OrthoDB" id="3370990at2"/>
<dbReference type="Proteomes" id="UP000215043">
    <property type="component" value="Chromosome"/>
</dbReference>
<feature type="transmembrane region" description="Helical" evidence="6">
    <location>
        <begin position="58"/>
        <end position="80"/>
    </location>
</feature>
<dbReference type="eggNOG" id="COG0842">
    <property type="taxonomic scope" value="Bacteria"/>
</dbReference>
<evidence type="ECO:0000313" key="11">
    <source>
        <dbReference type="Proteomes" id="UP000215043"/>
    </source>
</evidence>
<dbReference type="PANTHER" id="PTHR43229:SF2">
    <property type="entry name" value="NODULATION PROTEIN J"/>
    <property type="match status" value="1"/>
</dbReference>
<evidence type="ECO:0000313" key="9">
    <source>
        <dbReference type="EMBL" id="KGI82395.1"/>
    </source>
</evidence>
<dbReference type="PANTHER" id="PTHR43229">
    <property type="entry name" value="NODULATION PROTEIN J"/>
    <property type="match status" value="1"/>
</dbReference>
<dbReference type="EMBL" id="CP022752">
    <property type="protein sequence ID" value="ASU79887.1"/>
    <property type="molecule type" value="Genomic_DNA"/>
</dbReference>
<dbReference type="InterPro" id="IPR013525">
    <property type="entry name" value="ABC2_TM"/>
</dbReference>
<reference evidence="9 10" key="1">
    <citation type="journal article" date="2014" name="PLoS ONE">
        <title>Identification and Characterization of a New Erythromycin Biosynthetic Gene Cluster in Actinopolyspora erythraea YIM90600, a Novel Erythronolide-Producing Halophilic Actinomycete Isolated from Salt Field.</title>
        <authorList>
            <person name="Chen D."/>
            <person name="Feng J."/>
            <person name="Huang L."/>
            <person name="Zhang Q."/>
            <person name="Wu J."/>
            <person name="Zhu X."/>
            <person name="Duan Y."/>
            <person name="Xu Z."/>
        </authorList>
    </citation>
    <scope>NUCLEOTIDE SEQUENCE [LARGE SCALE GENOMIC DNA]</scope>
    <source>
        <strain evidence="9 10">YIM90600</strain>
    </source>
</reference>
<reference evidence="8 11" key="2">
    <citation type="submission" date="2017-08" db="EMBL/GenBank/DDBJ databases">
        <title>The complete genome sequence of moderately halophilic actinomycete Actinopolyspora erythraea YIM 90600, the producer of novel erythromycin, novel actinopolysporins A-C and tubercidin.</title>
        <authorList>
            <person name="Yin M."/>
            <person name="Tang S."/>
        </authorList>
    </citation>
    <scope>NUCLEOTIDE SEQUENCE [LARGE SCALE GENOMIC DNA]</scope>
    <source>
        <strain evidence="8 11">YIM 90600</strain>
    </source>
</reference>
<comment type="similarity">
    <text evidence="6">Belongs to the ABC-2 integral membrane protein family.</text>
</comment>
<feature type="domain" description="ABC transmembrane type-2" evidence="7">
    <location>
        <begin position="24"/>
        <end position="260"/>
    </location>
</feature>
<organism evidence="8 11">
    <name type="scientific">Actinopolyspora erythraea</name>
    <dbReference type="NCBI Taxonomy" id="414996"/>
    <lineage>
        <taxon>Bacteria</taxon>
        <taxon>Bacillati</taxon>
        <taxon>Actinomycetota</taxon>
        <taxon>Actinomycetes</taxon>
        <taxon>Actinopolysporales</taxon>
        <taxon>Actinopolysporaceae</taxon>
        <taxon>Actinopolyspora</taxon>
    </lineage>
</organism>
<gene>
    <name evidence="8" type="ORF">CDG81_18280</name>
    <name evidence="9" type="ORF">IL38_06645</name>
</gene>
<evidence type="ECO:0000256" key="4">
    <source>
        <dbReference type="ARBA" id="ARBA00023136"/>
    </source>
</evidence>
<dbReference type="Pfam" id="PF01061">
    <property type="entry name" value="ABC2_membrane"/>
    <property type="match status" value="1"/>
</dbReference>
<keyword evidence="4 6" id="KW-0472">Membrane</keyword>
<dbReference type="GO" id="GO:0140359">
    <property type="term" value="F:ABC-type transporter activity"/>
    <property type="evidence" value="ECO:0007669"/>
    <property type="project" value="InterPro"/>
</dbReference>
<name>A0A099DAK6_9ACTN</name>
<protein>
    <recommendedName>
        <fullName evidence="6">Transport permease protein</fullName>
    </recommendedName>
</protein>
<evidence type="ECO:0000313" key="10">
    <source>
        <dbReference type="Proteomes" id="UP000029737"/>
    </source>
</evidence>
<dbReference type="EMBL" id="JPMV01000012">
    <property type="protein sequence ID" value="KGI82395.1"/>
    <property type="molecule type" value="Genomic_DNA"/>
</dbReference>
<proteinExistence type="inferred from homology"/>
<keyword evidence="6" id="KW-0813">Transport</keyword>
<keyword evidence="3 6" id="KW-1133">Transmembrane helix</keyword>
<evidence type="ECO:0000256" key="6">
    <source>
        <dbReference type="RuleBase" id="RU361157"/>
    </source>
</evidence>
<dbReference type="InterPro" id="IPR047817">
    <property type="entry name" value="ABC2_TM_bact-type"/>
</dbReference>
<evidence type="ECO:0000256" key="3">
    <source>
        <dbReference type="ARBA" id="ARBA00022989"/>
    </source>
</evidence>
<keyword evidence="2 6" id="KW-0812">Transmembrane</keyword>
<evidence type="ECO:0000256" key="5">
    <source>
        <dbReference type="ARBA" id="ARBA00023251"/>
    </source>
</evidence>
<keyword evidence="5" id="KW-0046">Antibiotic resistance</keyword>
<feature type="transmembrane region" description="Helical" evidence="6">
    <location>
        <begin position="26"/>
        <end position="46"/>
    </location>
</feature>
<feature type="transmembrane region" description="Helical" evidence="6">
    <location>
        <begin position="168"/>
        <end position="188"/>
    </location>
</feature>
<dbReference type="PROSITE" id="PS51012">
    <property type="entry name" value="ABC_TM2"/>
    <property type="match status" value="1"/>
</dbReference>
<feature type="transmembrane region" description="Helical" evidence="6">
    <location>
        <begin position="110"/>
        <end position="129"/>
    </location>
</feature>
<feature type="transmembrane region" description="Helical" evidence="6">
    <location>
        <begin position="238"/>
        <end position="257"/>
    </location>
</feature>
<keyword evidence="6" id="KW-1003">Cell membrane</keyword>
<dbReference type="Proteomes" id="UP000029737">
    <property type="component" value="Unassembled WGS sequence"/>
</dbReference>
<dbReference type="InterPro" id="IPR000412">
    <property type="entry name" value="ABC_2_transport"/>
</dbReference>
<dbReference type="PIRSF" id="PIRSF006648">
    <property type="entry name" value="DrrB"/>
    <property type="match status" value="1"/>
</dbReference>
<sequence length="263" mass="28155">MIELMNDSWALLGRHIRHLVRMPEKLISMTVMPVAYVAVFGVLFGSAISLPGAEYHDYLMAGIFAQTMLMNVSGTGLGVADDLNNGLVDRFRSLPITSTPVMIARTTSNVLLTVLSSIAMSVVGFAIGWRTEAGALSVLGGFGLLLLLGIGMSWVGAWLGLVLRSPEVINPVTFMVIMPLTFLSNAFIPLNGLPSWLRTICQWNPLSVVVAACRKLFGNDIATSEAGALVVRNPEPRALLLTVALSAIMAPLTVRAYRKAATG</sequence>
<dbReference type="GO" id="GO:0043190">
    <property type="term" value="C:ATP-binding cassette (ABC) transporter complex"/>
    <property type="evidence" value="ECO:0007669"/>
    <property type="project" value="InterPro"/>
</dbReference>
<dbReference type="HOGENOM" id="CLU_039483_2_0_11"/>
<dbReference type="InterPro" id="IPR051784">
    <property type="entry name" value="Nod_factor_ABC_transporter"/>
</dbReference>
<evidence type="ECO:0000313" key="8">
    <source>
        <dbReference type="EMBL" id="ASU79887.1"/>
    </source>
</evidence>
<accession>A0A099DAK6</accession>
<evidence type="ECO:0000259" key="7">
    <source>
        <dbReference type="PROSITE" id="PS51012"/>
    </source>
</evidence>
<keyword evidence="10" id="KW-1185">Reference proteome</keyword>
<dbReference type="AlphaFoldDB" id="A0A099DAK6"/>
<evidence type="ECO:0000256" key="2">
    <source>
        <dbReference type="ARBA" id="ARBA00022692"/>
    </source>
</evidence>
<dbReference type="KEGG" id="aey:CDG81_18280"/>
<dbReference type="RefSeq" id="WP_043570898.1">
    <property type="nucleotide sequence ID" value="NZ_CP022752.1"/>
</dbReference>
<dbReference type="GO" id="GO:0046677">
    <property type="term" value="P:response to antibiotic"/>
    <property type="evidence" value="ECO:0007669"/>
    <property type="project" value="UniProtKB-KW"/>
</dbReference>
<feature type="transmembrane region" description="Helical" evidence="6">
    <location>
        <begin position="135"/>
        <end position="161"/>
    </location>
</feature>
<evidence type="ECO:0000256" key="1">
    <source>
        <dbReference type="ARBA" id="ARBA00004141"/>
    </source>
</evidence>